<sequence length="1012" mass="110046">MDDLQRGRFAGRRVAALLTIVLATAGLPLATGAAQALPGATAGQTAQASYAEQGEVPVIGTNIGTVPSLPDRVAVRGDDGSDHQVPVDWEAVTAGQFTEQFTKVEVRGTATGADGSLAVYADVWVLPANLVYLIDAGRASTTSDVFDAARALRGESLVNAVPDRQSTAADQWGYVQRNETDVRRVSTTAGTGEDWATSFVADDNDADEGIVYRLPLDTGTYRVTVVHVPRRTQTHGSWINQDGEKIDSKTVAVSRSSDGVHPPVLVTHEIVVERPTVISYEAQKLQEIGGYNASLSLVAVEQRSTSALSPPVIEPLSGRLTFAGSATVTLSSTTSGGDVYYTTDGTTPSADNGTPYTKPFTLLESATVRAVTVAEDGTSAESRSEFTIVPDPRPYESVPVGRQWYDDRGRHIQAHGGGFLRHDGWYYWVGENKEHHSSSFRSVNLYRSKDLLNWEFVNEILTGDSATGDDAPRLAEGKVKVERPKLLYNEKTRKFVLWGHWELAENYSSARIVVATSDTIDGLYEYVDDFRPGEGVVWDKKQRAEIDATVANGQYASFEEAEAAYRAAGNVPHGHQSHDFTVYQEPDSADAYLISSEGHYNQRIYPLSGDYLMADHERSYPIFTGETREAPAVVKADGRYYLFTSGQSGWYSNQLMYAHTTDLSSPDGWSRTITLGNNTGFKSQPTWIMDIPRSDGGHSYVYMGDRWIPAGGMPDSPGHANSTYVWLPLEIGDDPDAVSMEYTDGWSLDVETGEVVVPRLDLVSEGKPVTSTGGTASSGYTDPASVGYVDDPEVRENPARAANDGIDHSVAPYDNSHYFKPTALPLTWQVDLEEVRDLARVDISWRSYKGSETYPGYRVSGSVDGENWDVLADRADNRTVGFTSDGLEGRYRHVRLEFLSNAGDRNGSSATWAAGLVEVQVHARPYATAAALCTGGRAFVTVTVENPRPRPATFLVSTEFGSRRVSLGTGRSQSVLFSARSRSAEPGVATVEILDRPESEAARAPYDGVDCR</sequence>
<dbReference type="Proteomes" id="UP001501094">
    <property type="component" value="Unassembled WGS sequence"/>
</dbReference>
<feature type="chain" id="PRO_5045592777" description="F5/8 type C domain-containing protein" evidence="1">
    <location>
        <begin position="37"/>
        <end position="1012"/>
    </location>
</feature>
<feature type="domain" description="Bacterial Ig-like" evidence="3">
    <location>
        <begin position="61"/>
        <end position="111"/>
    </location>
</feature>
<dbReference type="InterPro" id="IPR023296">
    <property type="entry name" value="Glyco_hydro_beta-prop_sf"/>
</dbReference>
<feature type="domain" description="F5/8 type C" evidence="2">
    <location>
        <begin position="796"/>
        <end position="904"/>
    </location>
</feature>
<evidence type="ECO:0000259" key="3">
    <source>
        <dbReference type="Pfam" id="PF07532"/>
    </source>
</evidence>
<proteinExistence type="predicted"/>
<dbReference type="EMBL" id="BAAANL010000007">
    <property type="protein sequence ID" value="GAA1871465.1"/>
    <property type="molecule type" value="Genomic_DNA"/>
</dbReference>
<name>A0ABN2NL17_9MICO</name>
<dbReference type="InterPro" id="IPR008979">
    <property type="entry name" value="Galactose-bd-like_sf"/>
</dbReference>
<dbReference type="PANTHER" id="PTHR22925:SF3">
    <property type="entry name" value="GLYCOSYL HYDROLASE FAMILY PROTEIN 43"/>
    <property type="match status" value="1"/>
</dbReference>
<dbReference type="PANTHER" id="PTHR22925">
    <property type="entry name" value="GLYCOSYL HYDROLASE 43 FAMILY MEMBER"/>
    <property type="match status" value="1"/>
</dbReference>
<gene>
    <name evidence="5" type="ORF">GCM10009751_33360</name>
</gene>
<organism evidence="5 6">
    <name type="scientific">Myceligenerans crystallogenes</name>
    <dbReference type="NCBI Taxonomy" id="316335"/>
    <lineage>
        <taxon>Bacteria</taxon>
        <taxon>Bacillati</taxon>
        <taxon>Actinomycetota</taxon>
        <taxon>Actinomycetes</taxon>
        <taxon>Micrococcales</taxon>
        <taxon>Promicromonosporaceae</taxon>
        <taxon>Myceligenerans</taxon>
    </lineage>
</organism>
<dbReference type="InterPro" id="IPR011081">
    <property type="entry name" value="Big_4"/>
</dbReference>
<accession>A0ABN2NL17</accession>
<dbReference type="InterPro" id="IPR000421">
    <property type="entry name" value="FA58C"/>
</dbReference>
<dbReference type="SUPFAM" id="SSF75005">
    <property type="entry name" value="Arabinanase/levansucrase/invertase"/>
    <property type="match status" value="1"/>
</dbReference>
<dbReference type="Gene3D" id="2.115.10.20">
    <property type="entry name" value="Glycosyl hydrolase domain, family 43"/>
    <property type="match status" value="1"/>
</dbReference>
<dbReference type="Gene3D" id="2.60.120.260">
    <property type="entry name" value="Galactose-binding domain-like"/>
    <property type="match status" value="1"/>
</dbReference>
<keyword evidence="1" id="KW-0732">Signal</keyword>
<reference evidence="6" key="1">
    <citation type="journal article" date="2019" name="Int. J. Syst. Evol. Microbiol.">
        <title>The Global Catalogue of Microorganisms (GCM) 10K type strain sequencing project: providing services to taxonomists for standard genome sequencing and annotation.</title>
        <authorList>
            <consortium name="The Broad Institute Genomics Platform"/>
            <consortium name="The Broad Institute Genome Sequencing Center for Infectious Disease"/>
            <person name="Wu L."/>
            <person name="Ma J."/>
        </authorList>
    </citation>
    <scope>NUCLEOTIDE SEQUENCE [LARGE SCALE GENOMIC DNA]</scope>
    <source>
        <strain evidence="6">JCM 14326</strain>
    </source>
</reference>
<comment type="caution">
    <text evidence="5">The sequence shown here is derived from an EMBL/GenBank/DDBJ whole genome shotgun (WGS) entry which is preliminary data.</text>
</comment>
<evidence type="ECO:0000256" key="1">
    <source>
        <dbReference type="SAM" id="SignalP"/>
    </source>
</evidence>
<evidence type="ECO:0008006" key="7">
    <source>
        <dbReference type="Google" id="ProtNLM"/>
    </source>
</evidence>
<evidence type="ECO:0000259" key="2">
    <source>
        <dbReference type="Pfam" id="PF00754"/>
    </source>
</evidence>
<dbReference type="SUPFAM" id="SSF49785">
    <property type="entry name" value="Galactose-binding domain-like"/>
    <property type="match status" value="1"/>
</dbReference>
<feature type="domain" description="GH29D-like beta-sandwich" evidence="4">
    <location>
        <begin position="321"/>
        <end position="380"/>
    </location>
</feature>
<protein>
    <recommendedName>
        <fullName evidence="7">F5/8 type C domain-containing protein</fullName>
    </recommendedName>
</protein>
<dbReference type="Pfam" id="PF00754">
    <property type="entry name" value="F5_F8_type_C"/>
    <property type="match status" value="1"/>
</dbReference>
<dbReference type="InterPro" id="IPR059177">
    <property type="entry name" value="GH29D-like_dom"/>
</dbReference>
<evidence type="ECO:0000313" key="5">
    <source>
        <dbReference type="EMBL" id="GAA1871465.1"/>
    </source>
</evidence>
<evidence type="ECO:0000259" key="4">
    <source>
        <dbReference type="Pfam" id="PF13290"/>
    </source>
</evidence>
<dbReference type="CDD" id="cd18822">
    <property type="entry name" value="GH43_CtGH43-like"/>
    <property type="match status" value="1"/>
</dbReference>
<dbReference type="Pfam" id="PF13290">
    <property type="entry name" value="CHB_HEX_C_1"/>
    <property type="match status" value="1"/>
</dbReference>
<dbReference type="RefSeq" id="WP_344105092.1">
    <property type="nucleotide sequence ID" value="NZ_BAAANL010000007.1"/>
</dbReference>
<feature type="signal peptide" evidence="1">
    <location>
        <begin position="1"/>
        <end position="36"/>
    </location>
</feature>
<evidence type="ECO:0000313" key="6">
    <source>
        <dbReference type="Proteomes" id="UP001501094"/>
    </source>
</evidence>
<keyword evidence="6" id="KW-1185">Reference proteome</keyword>
<dbReference type="Pfam" id="PF07532">
    <property type="entry name" value="Big_4"/>
    <property type="match status" value="1"/>
</dbReference>